<comment type="caution">
    <text evidence="2">The sequence shown here is derived from an EMBL/GenBank/DDBJ whole genome shotgun (WGS) entry which is preliminary data.</text>
</comment>
<proteinExistence type="predicted"/>
<organism evidence="2 3">
    <name type="scientific">Puccinia graminis f. sp. tritici</name>
    <dbReference type="NCBI Taxonomy" id="56615"/>
    <lineage>
        <taxon>Eukaryota</taxon>
        <taxon>Fungi</taxon>
        <taxon>Dikarya</taxon>
        <taxon>Basidiomycota</taxon>
        <taxon>Pucciniomycotina</taxon>
        <taxon>Pucciniomycetes</taxon>
        <taxon>Pucciniales</taxon>
        <taxon>Pucciniaceae</taxon>
        <taxon>Puccinia</taxon>
    </lineage>
</organism>
<feature type="compositionally biased region" description="Polar residues" evidence="1">
    <location>
        <begin position="47"/>
        <end position="61"/>
    </location>
</feature>
<name>A0A5B0MN28_PUCGR</name>
<dbReference type="AlphaFoldDB" id="A0A5B0MN28"/>
<evidence type="ECO:0000313" key="2">
    <source>
        <dbReference type="EMBL" id="KAA1077300.1"/>
    </source>
</evidence>
<dbReference type="EMBL" id="VSWC01000144">
    <property type="protein sequence ID" value="KAA1077300.1"/>
    <property type="molecule type" value="Genomic_DNA"/>
</dbReference>
<protein>
    <submittedName>
        <fullName evidence="2">Uncharacterized protein</fullName>
    </submittedName>
</protein>
<gene>
    <name evidence="2" type="ORF">PGT21_002473</name>
</gene>
<dbReference type="Proteomes" id="UP000324748">
    <property type="component" value="Unassembled WGS sequence"/>
</dbReference>
<feature type="compositionally biased region" description="Polar residues" evidence="1">
    <location>
        <begin position="1"/>
        <end position="36"/>
    </location>
</feature>
<keyword evidence="3" id="KW-1185">Reference proteome</keyword>
<sequence length="61" mass="6651">MSTTSQSDNEAQSPPAQVARNTRNPRSNPATLQNNRARPYPPALSHQLGSRVTNHGTDTPR</sequence>
<evidence type="ECO:0000313" key="3">
    <source>
        <dbReference type="Proteomes" id="UP000324748"/>
    </source>
</evidence>
<feature type="region of interest" description="Disordered" evidence="1">
    <location>
        <begin position="1"/>
        <end position="61"/>
    </location>
</feature>
<evidence type="ECO:0000256" key="1">
    <source>
        <dbReference type="SAM" id="MobiDB-lite"/>
    </source>
</evidence>
<accession>A0A5B0MN28</accession>
<reference evidence="2 3" key="1">
    <citation type="submission" date="2019-05" db="EMBL/GenBank/DDBJ databases">
        <title>Emergence of the Ug99 lineage of the wheat stem rust pathogen through somatic hybridization.</title>
        <authorList>
            <person name="Li F."/>
            <person name="Upadhyaya N.M."/>
            <person name="Sperschneider J."/>
            <person name="Matny O."/>
            <person name="Nguyen-Phuc H."/>
            <person name="Mago R."/>
            <person name="Raley C."/>
            <person name="Miller M.E."/>
            <person name="Silverstein K.A.T."/>
            <person name="Henningsen E."/>
            <person name="Hirsch C.D."/>
            <person name="Visser B."/>
            <person name="Pretorius Z.A."/>
            <person name="Steffenson B.J."/>
            <person name="Schwessinger B."/>
            <person name="Dodds P.N."/>
            <person name="Figueroa M."/>
        </authorList>
    </citation>
    <scope>NUCLEOTIDE SEQUENCE [LARGE SCALE GENOMIC DNA]</scope>
    <source>
        <strain evidence="2">21-0</strain>
    </source>
</reference>